<evidence type="ECO:0000256" key="3">
    <source>
        <dbReference type="ARBA" id="ARBA00012438"/>
    </source>
</evidence>
<feature type="region of interest" description="Disordered" evidence="11">
    <location>
        <begin position="399"/>
        <end position="447"/>
    </location>
</feature>
<dbReference type="EMBL" id="JAFCNB010000008">
    <property type="protein sequence ID" value="MBP2705487.1"/>
    <property type="molecule type" value="Genomic_DNA"/>
</dbReference>
<dbReference type="InterPro" id="IPR005467">
    <property type="entry name" value="His_kinase_dom"/>
</dbReference>
<keyword evidence="12" id="KW-0812">Transmembrane</keyword>
<dbReference type="PANTHER" id="PTHR42878:SF7">
    <property type="entry name" value="SENSOR HISTIDINE KINASE GLRK"/>
    <property type="match status" value="1"/>
</dbReference>
<dbReference type="InterPro" id="IPR050351">
    <property type="entry name" value="BphY/WalK/GraS-like"/>
</dbReference>
<dbReference type="GO" id="GO:0005524">
    <property type="term" value="F:ATP binding"/>
    <property type="evidence" value="ECO:0007669"/>
    <property type="project" value="UniProtKB-KW"/>
</dbReference>
<evidence type="ECO:0000256" key="11">
    <source>
        <dbReference type="SAM" id="MobiDB-lite"/>
    </source>
</evidence>
<keyword evidence="5" id="KW-0808">Transferase</keyword>
<dbReference type="CDD" id="cd00075">
    <property type="entry name" value="HATPase"/>
    <property type="match status" value="1"/>
</dbReference>
<feature type="domain" description="Histidine kinase" evidence="13">
    <location>
        <begin position="190"/>
        <end position="403"/>
    </location>
</feature>
<protein>
    <recommendedName>
        <fullName evidence="10">Sensor-like histidine kinase SenX3</fullName>
        <ecNumber evidence="3">2.7.13.3</ecNumber>
    </recommendedName>
</protein>
<keyword evidence="12" id="KW-0472">Membrane</keyword>
<dbReference type="SMART" id="SM00387">
    <property type="entry name" value="HATPase_c"/>
    <property type="match status" value="1"/>
</dbReference>
<name>A0A940WLE1_9ACTN</name>
<evidence type="ECO:0000259" key="13">
    <source>
        <dbReference type="PROSITE" id="PS50109"/>
    </source>
</evidence>
<comment type="subcellular location">
    <subcellularLocation>
        <location evidence="2">Cell membrane</location>
    </subcellularLocation>
</comment>
<keyword evidence="15" id="KW-1185">Reference proteome</keyword>
<evidence type="ECO:0000256" key="9">
    <source>
        <dbReference type="ARBA" id="ARBA00023012"/>
    </source>
</evidence>
<evidence type="ECO:0000256" key="4">
    <source>
        <dbReference type="ARBA" id="ARBA00022553"/>
    </source>
</evidence>
<dbReference type="GO" id="GO:0007234">
    <property type="term" value="P:osmosensory signaling via phosphorelay pathway"/>
    <property type="evidence" value="ECO:0007669"/>
    <property type="project" value="TreeGrafter"/>
</dbReference>
<comment type="catalytic activity">
    <reaction evidence="1">
        <text>ATP + protein L-histidine = ADP + protein N-phospho-L-histidine.</text>
        <dbReference type="EC" id="2.7.13.3"/>
    </reaction>
</comment>
<evidence type="ECO:0000256" key="6">
    <source>
        <dbReference type="ARBA" id="ARBA00022741"/>
    </source>
</evidence>
<dbReference type="SMART" id="SM00388">
    <property type="entry name" value="HisKA"/>
    <property type="match status" value="1"/>
</dbReference>
<dbReference type="InterPro" id="IPR036097">
    <property type="entry name" value="HisK_dim/P_sf"/>
</dbReference>
<dbReference type="PROSITE" id="PS50109">
    <property type="entry name" value="HIS_KIN"/>
    <property type="match status" value="1"/>
</dbReference>
<dbReference type="CDD" id="cd00082">
    <property type="entry name" value="HisKA"/>
    <property type="match status" value="1"/>
</dbReference>
<reference evidence="14" key="1">
    <citation type="submission" date="2021-02" db="EMBL/GenBank/DDBJ databases">
        <title>Draft genome sequence of Microbispora sp. RL4-1S isolated from rice leaves in Thailand.</title>
        <authorList>
            <person name="Muangham S."/>
            <person name="Duangmal K."/>
        </authorList>
    </citation>
    <scope>NUCLEOTIDE SEQUENCE</scope>
    <source>
        <strain evidence="14">RL4-1S</strain>
    </source>
</reference>
<dbReference type="EC" id="2.7.13.3" evidence="3"/>
<evidence type="ECO:0000256" key="1">
    <source>
        <dbReference type="ARBA" id="ARBA00000085"/>
    </source>
</evidence>
<dbReference type="GO" id="GO:0030295">
    <property type="term" value="F:protein kinase activator activity"/>
    <property type="evidence" value="ECO:0007669"/>
    <property type="project" value="TreeGrafter"/>
</dbReference>
<evidence type="ECO:0000256" key="5">
    <source>
        <dbReference type="ARBA" id="ARBA00022679"/>
    </source>
</evidence>
<dbReference type="GO" id="GO:0005886">
    <property type="term" value="C:plasma membrane"/>
    <property type="evidence" value="ECO:0007669"/>
    <property type="project" value="UniProtKB-SubCell"/>
</dbReference>
<dbReference type="InterPro" id="IPR003594">
    <property type="entry name" value="HATPase_dom"/>
</dbReference>
<dbReference type="GO" id="GO:0000156">
    <property type="term" value="F:phosphorelay response regulator activity"/>
    <property type="evidence" value="ECO:0007669"/>
    <property type="project" value="TreeGrafter"/>
</dbReference>
<dbReference type="Gene3D" id="3.30.565.10">
    <property type="entry name" value="Histidine kinase-like ATPase, C-terminal domain"/>
    <property type="match status" value="1"/>
</dbReference>
<dbReference type="SUPFAM" id="SSF55874">
    <property type="entry name" value="ATPase domain of HSP90 chaperone/DNA topoisomerase II/histidine kinase"/>
    <property type="match status" value="1"/>
</dbReference>
<feature type="compositionally biased region" description="Low complexity" evidence="11">
    <location>
        <begin position="418"/>
        <end position="436"/>
    </location>
</feature>
<organism evidence="14 15">
    <name type="scientific">Microbispora oryzae</name>
    <dbReference type="NCBI Taxonomy" id="2806554"/>
    <lineage>
        <taxon>Bacteria</taxon>
        <taxon>Bacillati</taxon>
        <taxon>Actinomycetota</taxon>
        <taxon>Actinomycetes</taxon>
        <taxon>Streptosporangiales</taxon>
        <taxon>Streptosporangiaceae</taxon>
        <taxon>Microbispora</taxon>
    </lineage>
</organism>
<evidence type="ECO:0000313" key="15">
    <source>
        <dbReference type="Proteomes" id="UP000674234"/>
    </source>
</evidence>
<keyword evidence="7 14" id="KW-0418">Kinase</keyword>
<dbReference type="PRINTS" id="PR00344">
    <property type="entry name" value="BCTRLSENSOR"/>
</dbReference>
<evidence type="ECO:0000256" key="8">
    <source>
        <dbReference type="ARBA" id="ARBA00022840"/>
    </source>
</evidence>
<dbReference type="InterPro" id="IPR004358">
    <property type="entry name" value="Sig_transdc_His_kin-like_C"/>
</dbReference>
<feature type="transmembrane region" description="Helical" evidence="12">
    <location>
        <begin position="21"/>
        <end position="41"/>
    </location>
</feature>
<gene>
    <name evidence="14" type="ORF">JOL79_16875</name>
</gene>
<dbReference type="SUPFAM" id="SSF47384">
    <property type="entry name" value="Homodimeric domain of signal transducing histidine kinase"/>
    <property type="match status" value="1"/>
</dbReference>
<dbReference type="PANTHER" id="PTHR42878">
    <property type="entry name" value="TWO-COMPONENT HISTIDINE KINASE"/>
    <property type="match status" value="1"/>
</dbReference>
<evidence type="ECO:0000256" key="7">
    <source>
        <dbReference type="ARBA" id="ARBA00022777"/>
    </source>
</evidence>
<dbReference type="GO" id="GO:0000155">
    <property type="term" value="F:phosphorelay sensor kinase activity"/>
    <property type="evidence" value="ECO:0007669"/>
    <property type="project" value="InterPro"/>
</dbReference>
<keyword evidence="9" id="KW-0902">Two-component regulatory system</keyword>
<keyword evidence="4" id="KW-0597">Phosphoprotein</keyword>
<evidence type="ECO:0000256" key="2">
    <source>
        <dbReference type="ARBA" id="ARBA00004236"/>
    </source>
</evidence>
<comment type="caution">
    <text evidence="14">The sequence shown here is derived from an EMBL/GenBank/DDBJ whole genome shotgun (WGS) entry which is preliminary data.</text>
</comment>
<evidence type="ECO:0000313" key="14">
    <source>
        <dbReference type="EMBL" id="MBP2705487.1"/>
    </source>
</evidence>
<accession>A0A940WLE1</accession>
<dbReference type="Proteomes" id="UP000674234">
    <property type="component" value="Unassembled WGS sequence"/>
</dbReference>
<dbReference type="AlphaFoldDB" id="A0A940WLE1"/>
<dbReference type="Pfam" id="PF02518">
    <property type="entry name" value="HATPase_c"/>
    <property type="match status" value="1"/>
</dbReference>
<proteinExistence type="predicted"/>
<sequence length="447" mass="47343">MSGRRRVDPERRLLSRARRRITVQMAGGFSVVLALMGTLVYCIMVNEQDVGARRDLAMAAHSAPVAQPPPCIWLFELRGSTVQRSPGAPSDLPVRATLERVAADGRTLVGLAEVAGRSYLIHTQRRDGVPVQAVLDLAYQTAERQRLLRTLAAAELAALLVALVIGQVLTRRAIAPLGDALDRQRQFTSDVSHELRTPLTRLHVRAQITARRLRRGSDPHLVAGDVEHLVAGIGQLGEVIEDMLLSAQLSRRNRPFGPVDLAALADDVAAAEAARAAQRGVIVDVRRGPGDHVVRGAESALRRVISALLDNALRHTRAGGHIQVTVSSGAELVGLSVRDEGVGLDPRDAGRLFARYEGGQHSGGLGLGLALVSEVVDAHGGSIVVDGRPGAGATFTVRLPAHPARADGPRGLPGSYTAESPAGESAPESSALEAPAVMPDSADAHRR</sequence>
<evidence type="ECO:0000256" key="12">
    <source>
        <dbReference type="SAM" id="Phobius"/>
    </source>
</evidence>
<dbReference type="Gene3D" id="1.10.287.130">
    <property type="match status" value="1"/>
</dbReference>
<dbReference type="RefSeq" id="WP_210156769.1">
    <property type="nucleotide sequence ID" value="NZ_JAFCNB010000008.1"/>
</dbReference>
<dbReference type="InterPro" id="IPR036890">
    <property type="entry name" value="HATPase_C_sf"/>
</dbReference>
<keyword evidence="8" id="KW-0067">ATP-binding</keyword>
<dbReference type="Pfam" id="PF00512">
    <property type="entry name" value="HisKA"/>
    <property type="match status" value="1"/>
</dbReference>
<dbReference type="InterPro" id="IPR003661">
    <property type="entry name" value="HisK_dim/P_dom"/>
</dbReference>
<keyword evidence="12" id="KW-1133">Transmembrane helix</keyword>
<evidence type="ECO:0000256" key="10">
    <source>
        <dbReference type="ARBA" id="ARBA00039401"/>
    </source>
</evidence>
<keyword evidence="6" id="KW-0547">Nucleotide-binding</keyword>